<dbReference type="PROSITE" id="PS50011">
    <property type="entry name" value="PROTEIN_KINASE_DOM"/>
    <property type="match status" value="1"/>
</dbReference>
<evidence type="ECO:0000256" key="2">
    <source>
        <dbReference type="ARBA" id="ARBA00022741"/>
    </source>
</evidence>
<dbReference type="GO" id="GO:0004674">
    <property type="term" value="F:protein serine/threonine kinase activity"/>
    <property type="evidence" value="ECO:0007669"/>
    <property type="project" value="TreeGrafter"/>
</dbReference>
<keyword evidence="1" id="KW-0808">Transferase</keyword>
<proteinExistence type="predicted"/>
<dbReference type="AlphaFoldDB" id="A0A383C2C5"/>
<keyword evidence="3" id="KW-0418">Kinase</keyword>
<dbReference type="GO" id="GO:0005524">
    <property type="term" value="F:ATP binding"/>
    <property type="evidence" value="ECO:0007669"/>
    <property type="project" value="UniProtKB-KW"/>
</dbReference>
<dbReference type="CDD" id="cd14014">
    <property type="entry name" value="STKc_PknB_like"/>
    <property type="match status" value="1"/>
</dbReference>
<feature type="non-terminal residue" evidence="6">
    <location>
        <position position="242"/>
    </location>
</feature>
<sequence length="242" mass="27494">AVQLNHPNIVQIYELGKYREQYYIAMEYVSGRDLRQILDNFRGSERKLPLSVAAYIITRICEGLDYAHSKEDAKGKPLNVIHRDVSPQNILVGYSGEVKITDFGIAKAEDRVSKTQVGVLKGKFGYMSPEQVRGHVLDYRADIFAVGILLYEMTTGERLFVGASDFATLEKVRNAEIPAPREYCPDMSEELEGVIMKALAGEREERYQTAGELGEAMEMFLIEERSIFNSKRLGQFMQSEYE</sequence>
<keyword evidence="2" id="KW-0547">Nucleotide-binding</keyword>
<gene>
    <name evidence="6" type="ORF">METZ01_LOCUS479441</name>
</gene>
<dbReference type="PANTHER" id="PTHR43289">
    <property type="entry name" value="MITOGEN-ACTIVATED PROTEIN KINASE KINASE KINASE 20-RELATED"/>
    <property type="match status" value="1"/>
</dbReference>
<dbReference type="Gene3D" id="1.10.510.10">
    <property type="entry name" value="Transferase(Phosphotransferase) domain 1"/>
    <property type="match status" value="1"/>
</dbReference>
<evidence type="ECO:0000256" key="1">
    <source>
        <dbReference type="ARBA" id="ARBA00022679"/>
    </source>
</evidence>
<dbReference type="PIRSF" id="PIRSF000654">
    <property type="entry name" value="Integrin-linked_kinase"/>
    <property type="match status" value="1"/>
</dbReference>
<dbReference type="PROSITE" id="PS00109">
    <property type="entry name" value="PROTEIN_KINASE_TYR"/>
    <property type="match status" value="1"/>
</dbReference>
<feature type="domain" description="Protein kinase" evidence="5">
    <location>
        <begin position="1"/>
        <end position="221"/>
    </location>
</feature>
<dbReference type="SUPFAM" id="SSF56112">
    <property type="entry name" value="Protein kinase-like (PK-like)"/>
    <property type="match status" value="1"/>
</dbReference>
<dbReference type="InterPro" id="IPR000719">
    <property type="entry name" value="Prot_kinase_dom"/>
</dbReference>
<evidence type="ECO:0000256" key="3">
    <source>
        <dbReference type="ARBA" id="ARBA00022777"/>
    </source>
</evidence>
<accession>A0A383C2C5</accession>
<dbReference type="Pfam" id="PF00069">
    <property type="entry name" value="Pkinase"/>
    <property type="match status" value="1"/>
</dbReference>
<dbReference type="Gene3D" id="3.30.200.20">
    <property type="entry name" value="Phosphorylase Kinase, domain 1"/>
    <property type="match status" value="1"/>
</dbReference>
<protein>
    <recommendedName>
        <fullName evidence="5">Protein kinase domain-containing protein</fullName>
    </recommendedName>
</protein>
<dbReference type="InterPro" id="IPR011009">
    <property type="entry name" value="Kinase-like_dom_sf"/>
</dbReference>
<reference evidence="6" key="1">
    <citation type="submission" date="2018-05" db="EMBL/GenBank/DDBJ databases">
        <authorList>
            <person name="Lanie J.A."/>
            <person name="Ng W.-L."/>
            <person name="Kazmierczak K.M."/>
            <person name="Andrzejewski T.M."/>
            <person name="Davidsen T.M."/>
            <person name="Wayne K.J."/>
            <person name="Tettelin H."/>
            <person name="Glass J.I."/>
            <person name="Rusch D."/>
            <person name="Podicherti R."/>
            <person name="Tsui H.-C.T."/>
            <person name="Winkler M.E."/>
        </authorList>
    </citation>
    <scope>NUCLEOTIDE SEQUENCE</scope>
</reference>
<dbReference type="EMBL" id="UINC01205419">
    <property type="protein sequence ID" value="SVE26587.1"/>
    <property type="molecule type" value="Genomic_DNA"/>
</dbReference>
<keyword evidence="4" id="KW-0067">ATP-binding</keyword>
<feature type="non-terminal residue" evidence="6">
    <location>
        <position position="1"/>
    </location>
</feature>
<organism evidence="6">
    <name type="scientific">marine metagenome</name>
    <dbReference type="NCBI Taxonomy" id="408172"/>
    <lineage>
        <taxon>unclassified sequences</taxon>
        <taxon>metagenomes</taxon>
        <taxon>ecological metagenomes</taxon>
    </lineage>
</organism>
<name>A0A383C2C5_9ZZZZ</name>
<evidence type="ECO:0000313" key="6">
    <source>
        <dbReference type="EMBL" id="SVE26587.1"/>
    </source>
</evidence>
<evidence type="ECO:0000259" key="5">
    <source>
        <dbReference type="PROSITE" id="PS50011"/>
    </source>
</evidence>
<dbReference type="InterPro" id="IPR008266">
    <property type="entry name" value="Tyr_kinase_AS"/>
</dbReference>
<dbReference type="PANTHER" id="PTHR43289:SF6">
    <property type="entry name" value="SERINE_THREONINE-PROTEIN KINASE NEKL-3"/>
    <property type="match status" value="1"/>
</dbReference>
<evidence type="ECO:0000256" key="4">
    <source>
        <dbReference type="ARBA" id="ARBA00022840"/>
    </source>
</evidence>